<evidence type="ECO:0000256" key="8">
    <source>
        <dbReference type="ARBA" id="ARBA00022692"/>
    </source>
</evidence>
<feature type="transmembrane region" description="Helical" evidence="11">
    <location>
        <begin position="82"/>
        <end position="106"/>
    </location>
</feature>
<comment type="similarity">
    <text evidence="2 11">Belongs to the binding-protein-dependent transport system permease family. CysTW subfamily.</text>
</comment>
<keyword evidence="10 11" id="KW-0472">Membrane</keyword>
<evidence type="ECO:0000256" key="2">
    <source>
        <dbReference type="ARBA" id="ARBA00007069"/>
    </source>
</evidence>
<dbReference type="InterPro" id="IPR035906">
    <property type="entry name" value="MetI-like_sf"/>
</dbReference>
<evidence type="ECO:0000259" key="12">
    <source>
        <dbReference type="PROSITE" id="PS50928"/>
    </source>
</evidence>
<feature type="transmembrane region" description="Helical" evidence="11">
    <location>
        <begin position="201"/>
        <end position="222"/>
    </location>
</feature>
<evidence type="ECO:0000313" key="13">
    <source>
        <dbReference type="EMBL" id="QIQ22059.1"/>
    </source>
</evidence>
<feature type="transmembrane region" description="Helical" evidence="11">
    <location>
        <begin position="267"/>
        <end position="290"/>
    </location>
</feature>
<evidence type="ECO:0000256" key="7">
    <source>
        <dbReference type="ARBA" id="ARBA00022592"/>
    </source>
</evidence>
<dbReference type="PANTHER" id="PTHR42922:SF1">
    <property type="entry name" value="PHOSPHATE TRANSPORT SYSTEM PERMEASE PROTEIN PSTA"/>
    <property type="match status" value="1"/>
</dbReference>
<evidence type="ECO:0000256" key="9">
    <source>
        <dbReference type="ARBA" id="ARBA00022989"/>
    </source>
</evidence>
<evidence type="ECO:0000256" key="6">
    <source>
        <dbReference type="ARBA" id="ARBA00022519"/>
    </source>
</evidence>
<evidence type="ECO:0000256" key="3">
    <source>
        <dbReference type="ARBA" id="ARBA00016864"/>
    </source>
</evidence>
<dbReference type="SUPFAM" id="SSF161098">
    <property type="entry name" value="MetI-like"/>
    <property type="match status" value="1"/>
</dbReference>
<gene>
    <name evidence="13" type="primary">pstA</name>
    <name evidence="13" type="ORF">IPMB12_10410</name>
</gene>
<dbReference type="FunCoup" id="A0A6G9IE21">
    <property type="interactions" value="224"/>
</dbReference>
<keyword evidence="7" id="KW-0592">Phosphate transport</keyword>
<evidence type="ECO:0000256" key="5">
    <source>
        <dbReference type="ARBA" id="ARBA00022475"/>
    </source>
</evidence>
<dbReference type="NCBIfam" id="NF008430">
    <property type="entry name" value="PRK11268.1"/>
    <property type="match status" value="1"/>
</dbReference>
<dbReference type="CDD" id="cd06261">
    <property type="entry name" value="TM_PBP2"/>
    <property type="match status" value="1"/>
</dbReference>
<comment type="subcellular location">
    <subcellularLocation>
        <location evidence="1 11">Cell inner membrane</location>
        <topology evidence="1 11">Multi-pass membrane protein</topology>
    </subcellularLocation>
</comment>
<dbReference type="KEGG" id="orb:IPMB12_10410"/>
<evidence type="ECO:0000313" key="14">
    <source>
        <dbReference type="Proteomes" id="UP000501168"/>
    </source>
</evidence>
<evidence type="ECO:0000256" key="10">
    <source>
        <dbReference type="ARBA" id="ARBA00023136"/>
    </source>
</evidence>
<keyword evidence="9 11" id="KW-1133">Transmembrane helix</keyword>
<reference evidence="13 14" key="1">
    <citation type="submission" date="2020-03" db="EMBL/GenBank/DDBJ databases">
        <title>Complete genome sequence of Orbus sp. IPMB12 (BCRC 80908).</title>
        <authorList>
            <person name="Lo W.-S."/>
            <person name="Chang T.-H."/>
            <person name="Kuo C.-H."/>
        </authorList>
    </citation>
    <scope>NUCLEOTIDE SEQUENCE [LARGE SCALE GENOMIC DNA]</scope>
    <source>
        <strain evidence="13 14">IPMB12</strain>
    </source>
</reference>
<dbReference type="GO" id="GO:0005315">
    <property type="term" value="F:phosphate transmembrane transporter activity"/>
    <property type="evidence" value="ECO:0007669"/>
    <property type="project" value="InterPro"/>
</dbReference>
<dbReference type="GO" id="GO:0035435">
    <property type="term" value="P:phosphate ion transmembrane transport"/>
    <property type="evidence" value="ECO:0007669"/>
    <property type="project" value="InterPro"/>
</dbReference>
<feature type="transmembrane region" description="Helical" evidence="11">
    <location>
        <begin position="151"/>
        <end position="169"/>
    </location>
</feature>
<dbReference type="InterPro" id="IPR000515">
    <property type="entry name" value="MetI-like"/>
</dbReference>
<dbReference type="InterPro" id="IPR005672">
    <property type="entry name" value="Phosphate_PstA"/>
</dbReference>
<accession>A0A6G9IE21</accession>
<keyword evidence="6" id="KW-0997">Cell inner membrane</keyword>
<organism evidence="13 14">
    <name type="scientific">Zophobihabitans entericus</name>
    <dbReference type="NCBI Taxonomy" id="1635327"/>
    <lineage>
        <taxon>Bacteria</taxon>
        <taxon>Pseudomonadati</taxon>
        <taxon>Pseudomonadota</taxon>
        <taxon>Gammaproteobacteria</taxon>
        <taxon>Orbales</taxon>
        <taxon>Orbaceae</taxon>
        <taxon>Zophobihabitans</taxon>
    </lineage>
</organism>
<dbReference type="FunFam" id="1.10.3720.10:FF:000026">
    <property type="entry name" value="Phosphate transport system permease protein PstA"/>
    <property type="match status" value="1"/>
</dbReference>
<evidence type="ECO:0000256" key="4">
    <source>
        <dbReference type="ARBA" id="ARBA00022448"/>
    </source>
</evidence>
<sequence length="295" mass="32767">MNLTSQHRSSDKASQIRRLQIWRKIKNKIAISLSLFTMAFGLFWLIWILYSTFTKGFDSLSWSIFTEMTPPPNTEGGGLANAIAGSFLLIIWATVFGTPLGILAGIYLAEYGKKSVLAECIRFINDILLSAPSIIVGLFVYMLVVTRMGHFSGWAGIIALTLIQLPIIIRTTENMLLLVPNTLREAAYALGAPRWKVILKITLKASVSGIVTGILLAIARIAGETAPLLFTALSNQFWSTDLNNPIANLPVTIFKFAMSPFIEWQQLAWAGVLLITLFVLFLNIMARILFSQKKR</sequence>
<keyword evidence="4" id="KW-0813">Transport</keyword>
<feature type="transmembrane region" description="Helical" evidence="11">
    <location>
        <begin position="127"/>
        <end position="145"/>
    </location>
</feature>
<dbReference type="RefSeq" id="WP_166917356.1">
    <property type="nucleotide sequence ID" value="NZ_CP050253.1"/>
</dbReference>
<evidence type="ECO:0000256" key="11">
    <source>
        <dbReference type="RuleBase" id="RU363043"/>
    </source>
</evidence>
<dbReference type="PROSITE" id="PS50928">
    <property type="entry name" value="ABC_TM1"/>
    <property type="match status" value="1"/>
</dbReference>
<dbReference type="InterPro" id="IPR051408">
    <property type="entry name" value="Phosphate_transprt_permease"/>
</dbReference>
<dbReference type="AlphaFoldDB" id="A0A6G9IE21"/>
<dbReference type="PANTHER" id="PTHR42922">
    <property type="entry name" value="PHOSPHATE TRANSPORT SYSTEM PERMEASE PROTEIN PSTA"/>
    <property type="match status" value="1"/>
</dbReference>
<keyword evidence="5 11" id="KW-1003">Cell membrane</keyword>
<evidence type="ECO:0000256" key="1">
    <source>
        <dbReference type="ARBA" id="ARBA00004429"/>
    </source>
</evidence>
<dbReference type="EMBL" id="CP050253">
    <property type="protein sequence ID" value="QIQ22059.1"/>
    <property type="molecule type" value="Genomic_DNA"/>
</dbReference>
<proteinExistence type="inferred from homology"/>
<dbReference type="NCBIfam" id="TIGR00974">
    <property type="entry name" value="3a0107s02c"/>
    <property type="match status" value="1"/>
</dbReference>
<feature type="transmembrane region" description="Helical" evidence="11">
    <location>
        <begin position="29"/>
        <end position="50"/>
    </location>
</feature>
<protein>
    <recommendedName>
        <fullName evidence="3 11">Phosphate transport system permease protein PstA</fullName>
    </recommendedName>
</protein>
<feature type="domain" description="ABC transmembrane type-1" evidence="12">
    <location>
        <begin position="83"/>
        <end position="286"/>
    </location>
</feature>
<dbReference type="InParanoid" id="A0A6G9IE21"/>
<dbReference type="GO" id="GO:0005886">
    <property type="term" value="C:plasma membrane"/>
    <property type="evidence" value="ECO:0007669"/>
    <property type="project" value="UniProtKB-SubCell"/>
</dbReference>
<dbReference type="Gene3D" id="1.10.3720.10">
    <property type="entry name" value="MetI-like"/>
    <property type="match status" value="1"/>
</dbReference>
<keyword evidence="14" id="KW-1185">Reference proteome</keyword>
<dbReference type="Proteomes" id="UP000501168">
    <property type="component" value="Chromosome"/>
</dbReference>
<name>A0A6G9IE21_9GAMM</name>
<keyword evidence="8 11" id="KW-0812">Transmembrane</keyword>
<dbReference type="Pfam" id="PF00528">
    <property type="entry name" value="BPD_transp_1"/>
    <property type="match status" value="1"/>
</dbReference>